<dbReference type="SUPFAM" id="SSF49899">
    <property type="entry name" value="Concanavalin A-like lectins/glucanases"/>
    <property type="match status" value="1"/>
</dbReference>
<comment type="caution">
    <text evidence="1">The sequence shown here is derived from an EMBL/GenBank/DDBJ whole genome shotgun (WGS) entry which is preliminary data.</text>
</comment>
<dbReference type="Proteomes" id="UP000287651">
    <property type="component" value="Unassembled WGS sequence"/>
</dbReference>
<dbReference type="AlphaFoldDB" id="A0A426YYN2"/>
<dbReference type="InterPro" id="IPR001079">
    <property type="entry name" value="Galectin_CRD"/>
</dbReference>
<proteinExistence type="predicted"/>
<sequence length="302" mass="33243">MRRPAKLEAAVSLGRKRTMQGLLAAAILYVALVFLFEFPVLFRRIPSPSSSSIYAAAGLLGGDSLGLSLHLGAEDRHAPLRPSRRPHLLRGSARGPTGFRLPSDRRRSITVSGLDFRIVNATAASRGPFSGLDKIARDAWEVGRNLLEELKVASFAVPATKDENRTEDGCPHSIILSGEKFLERGRVMVIPCGLTLGSHITLVAKPYHAHPEYDPKIATLSEGEKEIMVSQFMMELQGLKTVDGEDPPRILHFNPRLKGDWSGRPVIEQNTCYRMQWGSAQRCEGWKSMANEETGGLLKLPP</sequence>
<dbReference type="EMBL" id="AMZH03009441">
    <property type="protein sequence ID" value="RRT56847.1"/>
    <property type="molecule type" value="Genomic_DNA"/>
</dbReference>
<dbReference type="Pfam" id="PF00337">
    <property type="entry name" value="Gal-bind_lectin"/>
    <property type="match status" value="1"/>
</dbReference>
<reference evidence="1 2" key="1">
    <citation type="journal article" date="2014" name="Agronomy (Basel)">
        <title>A Draft Genome Sequence for Ensete ventricosum, the Drought-Tolerant Tree Against Hunger.</title>
        <authorList>
            <person name="Harrison J."/>
            <person name="Moore K.A."/>
            <person name="Paszkiewicz K."/>
            <person name="Jones T."/>
            <person name="Grant M."/>
            <person name="Ambacheew D."/>
            <person name="Muzemil S."/>
            <person name="Studholme D.J."/>
        </authorList>
    </citation>
    <scope>NUCLEOTIDE SEQUENCE [LARGE SCALE GENOMIC DNA]</scope>
</reference>
<dbReference type="Gene3D" id="2.60.120.200">
    <property type="match status" value="1"/>
</dbReference>
<dbReference type="InterPro" id="IPR013320">
    <property type="entry name" value="ConA-like_dom_sf"/>
</dbReference>
<accession>A0A426YYN2</accession>
<gene>
    <name evidence="1" type="ORF">B296_00012250</name>
</gene>
<evidence type="ECO:0000313" key="2">
    <source>
        <dbReference type="Proteomes" id="UP000287651"/>
    </source>
</evidence>
<dbReference type="GO" id="GO:0030246">
    <property type="term" value="F:carbohydrate binding"/>
    <property type="evidence" value="ECO:0007669"/>
    <property type="project" value="UniProtKB-UniRule"/>
</dbReference>
<dbReference type="PROSITE" id="PS51304">
    <property type="entry name" value="GALECTIN"/>
    <property type="match status" value="1"/>
</dbReference>
<name>A0A426YYN2_ENSVE</name>
<dbReference type="GO" id="GO:1901137">
    <property type="term" value="P:carbohydrate derivative biosynthetic process"/>
    <property type="evidence" value="ECO:0007669"/>
    <property type="project" value="UniProtKB-ARBA"/>
</dbReference>
<dbReference type="UniPathway" id="UPA00378"/>
<dbReference type="FunFam" id="2.60.120.200:FF:000199">
    <property type="entry name" value="Hydroxyproline O-galactosyltransferase GALT4"/>
    <property type="match status" value="1"/>
</dbReference>
<protein>
    <submittedName>
        <fullName evidence="1">Uncharacterized protein</fullName>
    </submittedName>
</protein>
<organism evidence="1 2">
    <name type="scientific">Ensete ventricosum</name>
    <name type="common">Abyssinian banana</name>
    <name type="synonym">Musa ensete</name>
    <dbReference type="NCBI Taxonomy" id="4639"/>
    <lineage>
        <taxon>Eukaryota</taxon>
        <taxon>Viridiplantae</taxon>
        <taxon>Streptophyta</taxon>
        <taxon>Embryophyta</taxon>
        <taxon>Tracheophyta</taxon>
        <taxon>Spermatophyta</taxon>
        <taxon>Magnoliopsida</taxon>
        <taxon>Liliopsida</taxon>
        <taxon>Zingiberales</taxon>
        <taxon>Musaceae</taxon>
        <taxon>Ensete</taxon>
    </lineage>
</organism>
<evidence type="ECO:0000313" key="1">
    <source>
        <dbReference type="EMBL" id="RRT56847.1"/>
    </source>
</evidence>